<accession>A0A497XR64</accession>
<evidence type="ECO:0000256" key="4">
    <source>
        <dbReference type="PROSITE-ProRule" id="PRU00433"/>
    </source>
</evidence>
<keyword evidence="2 4" id="KW-0479">Metal-binding</keyword>
<dbReference type="PROSITE" id="PS51007">
    <property type="entry name" value="CYTC"/>
    <property type="match status" value="1"/>
</dbReference>
<dbReference type="RefSeq" id="WP_121012769.1">
    <property type="nucleotide sequence ID" value="NZ_RCCJ01000001.1"/>
</dbReference>
<keyword evidence="7" id="KW-1185">Reference proteome</keyword>
<evidence type="ECO:0000256" key="2">
    <source>
        <dbReference type="ARBA" id="ARBA00022723"/>
    </source>
</evidence>
<organism evidence="6 7">
    <name type="scientific">Hydrogenivirga caldilitoris</name>
    <dbReference type="NCBI Taxonomy" id="246264"/>
    <lineage>
        <taxon>Bacteria</taxon>
        <taxon>Pseudomonadati</taxon>
        <taxon>Aquificota</taxon>
        <taxon>Aquificia</taxon>
        <taxon>Aquificales</taxon>
        <taxon>Aquificaceae</taxon>
        <taxon>Hydrogenivirga</taxon>
    </lineage>
</organism>
<dbReference type="AlphaFoldDB" id="A0A497XR64"/>
<sequence>MRKLVFVTLVSGIVGLSFSQMDSVESMKAMAMENMKRFMNMPSEKRKEYVKKKEEEAYERGKKLYNAYGCSGCHPGGGNVSGKVMGMPIPSLKGVKERFPKFKAGNDQVITLSDMVNNCIVMFANKKPLPLASRDMRALTYFVSKLR</sequence>
<dbReference type="EMBL" id="RCCJ01000001">
    <property type="protein sequence ID" value="RLJ71408.1"/>
    <property type="molecule type" value="Genomic_DNA"/>
</dbReference>
<dbReference type="InterPro" id="IPR009056">
    <property type="entry name" value="Cyt_c-like_dom"/>
</dbReference>
<protein>
    <submittedName>
        <fullName evidence="6">Cytochrome c</fullName>
    </submittedName>
</protein>
<dbReference type="SUPFAM" id="SSF46626">
    <property type="entry name" value="Cytochrome c"/>
    <property type="match status" value="1"/>
</dbReference>
<evidence type="ECO:0000256" key="3">
    <source>
        <dbReference type="ARBA" id="ARBA00023004"/>
    </source>
</evidence>
<evidence type="ECO:0000259" key="5">
    <source>
        <dbReference type="PROSITE" id="PS51007"/>
    </source>
</evidence>
<reference evidence="6 7" key="1">
    <citation type="submission" date="2018-10" db="EMBL/GenBank/DDBJ databases">
        <title>Genomic Encyclopedia of Archaeal and Bacterial Type Strains, Phase II (KMG-II): from individual species to whole genera.</title>
        <authorList>
            <person name="Goeker M."/>
        </authorList>
    </citation>
    <scope>NUCLEOTIDE SEQUENCE [LARGE SCALE GENOMIC DNA]</scope>
    <source>
        <strain evidence="6 7">DSM 16510</strain>
    </source>
</reference>
<evidence type="ECO:0000313" key="6">
    <source>
        <dbReference type="EMBL" id="RLJ71408.1"/>
    </source>
</evidence>
<gene>
    <name evidence="6" type="ORF">BCF55_1710</name>
</gene>
<comment type="caution">
    <text evidence="6">The sequence shown here is derived from an EMBL/GenBank/DDBJ whole genome shotgun (WGS) entry which is preliminary data.</text>
</comment>
<dbReference type="GO" id="GO:0020037">
    <property type="term" value="F:heme binding"/>
    <property type="evidence" value="ECO:0007669"/>
    <property type="project" value="InterPro"/>
</dbReference>
<dbReference type="Pfam" id="PF21342">
    <property type="entry name" value="SoxA-TsdA_cyt-c"/>
    <property type="match status" value="1"/>
</dbReference>
<keyword evidence="3 4" id="KW-0408">Iron</keyword>
<feature type="domain" description="Cytochrome c" evidence="5">
    <location>
        <begin position="56"/>
        <end position="147"/>
    </location>
</feature>
<dbReference type="GO" id="GO:0046872">
    <property type="term" value="F:metal ion binding"/>
    <property type="evidence" value="ECO:0007669"/>
    <property type="project" value="UniProtKB-KW"/>
</dbReference>
<evidence type="ECO:0000313" key="7">
    <source>
        <dbReference type="Proteomes" id="UP000267841"/>
    </source>
</evidence>
<dbReference type="Gene3D" id="1.10.760.10">
    <property type="entry name" value="Cytochrome c-like domain"/>
    <property type="match status" value="1"/>
</dbReference>
<dbReference type="Proteomes" id="UP000267841">
    <property type="component" value="Unassembled WGS sequence"/>
</dbReference>
<dbReference type="GO" id="GO:0009055">
    <property type="term" value="F:electron transfer activity"/>
    <property type="evidence" value="ECO:0007669"/>
    <property type="project" value="InterPro"/>
</dbReference>
<evidence type="ECO:0000256" key="1">
    <source>
        <dbReference type="ARBA" id="ARBA00022617"/>
    </source>
</evidence>
<proteinExistence type="predicted"/>
<name>A0A497XR64_9AQUI</name>
<dbReference type="InterPro" id="IPR036909">
    <property type="entry name" value="Cyt_c-like_dom_sf"/>
</dbReference>
<dbReference type="OrthoDB" id="9779283at2"/>
<keyword evidence="1 4" id="KW-0349">Heme</keyword>